<dbReference type="AlphaFoldDB" id="A0A6I9WIM6"/>
<dbReference type="Gene3D" id="3.90.180.10">
    <property type="entry name" value="Medium-chain alcohol dehydrogenases, catalytic domain"/>
    <property type="match status" value="1"/>
</dbReference>
<dbReference type="Proteomes" id="UP000504615">
    <property type="component" value="Unplaced"/>
</dbReference>
<proteinExistence type="inferred from homology"/>
<comment type="catalytic activity">
    <reaction evidence="14">
        <text>a 2,3-saturated acyl-[ACP] + NADP(+) = a (2E)-enoyl-[ACP] + NADPH + H(+)</text>
        <dbReference type="Rhea" id="RHEA:22564"/>
        <dbReference type="Rhea" id="RHEA-COMP:9925"/>
        <dbReference type="Rhea" id="RHEA-COMP:9926"/>
        <dbReference type="ChEBI" id="CHEBI:15378"/>
        <dbReference type="ChEBI" id="CHEBI:57783"/>
        <dbReference type="ChEBI" id="CHEBI:58349"/>
        <dbReference type="ChEBI" id="CHEBI:78784"/>
        <dbReference type="ChEBI" id="CHEBI:78785"/>
        <dbReference type="EC" id="1.3.1.104"/>
    </reaction>
</comment>
<protein>
    <recommendedName>
        <fullName evidence="12">Enoyl-[acyl-carrier-protein] reductase, mitochondrial</fullName>
        <ecNumber evidence="11">1.3.1.104</ecNumber>
    </recommendedName>
    <alternativeName>
        <fullName evidence="13">2-enoyl thioester reductase</fullName>
    </alternativeName>
</protein>
<keyword evidence="9" id="KW-0496">Mitochondrion</keyword>
<dbReference type="Pfam" id="PF00107">
    <property type="entry name" value="ADH_zinc_N"/>
    <property type="match status" value="1"/>
</dbReference>
<evidence type="ECO:0000256" key="11">
    <source>
        <dbReference type="ARBA" id="ARBA00038963"/>
    </source>
</evidence>
<keyword evidence="4" id="KW-0276">Fatty acid metabolism</keyword>
<sequence length="368" mass="41091">MFISQLTLTISRLVRGDLTNIRQMSAAVNNNCVKSLLYKEYGDPIEVLQITTETIEKPADDQVSVKWLFSPVNPADINTIQGKYPSRPPLPAIPGNEGVGEIVAIGSNVQDLCIGDRVLPNGPNFGIWRTQANYNFKDVMKIPSDVDLIVASMMNVNPCTAYRMLKDFIPLKPGDTVIQNGGNSAVGQMVIQLCKIWNYKSVSVVRDRPNIEELKNQLTSLGADEVLTEEEVRNTLLFKNKKLPAPKLALNCIGGQSAHEVMRHLAHSGTMVTYGGMSREPLTVPISSLIFRNISLKGFWMTAWTKTNMESQERVDMFKNLASFFMNKKLQPPPYKLVPFCEYQEAITKALNFDGRTGLKYILDLTKS</sequence>
<evidence type="ECO:0000256" key="4">
    <source>
        <dbReference type="ARBA" id="ARBA00022832"/>
    </source>
</evidence>
<evidence type="ECO:0000256" key="8">
    <source>
        <dbReference type="ARBA" id="ARBA00023098"/>
    </source>
</evidence>
<dbReference type="PANTHER" id="PTHR43981">
    <property type="entry name" value="ENOYL-[ACYL-CARRIER-PROTEIN] REDUCTASE, MITOCHONDRIAL"/>
    <property type="match status" value="1"/>
</dbReference>
<gene>
    <name evidence="17" type="primary">LOC105423499</name>
</gene>
<evidence type="ECO:0000256" key="7">
    <source>
        <dbReference type="ARBA" id="ARBA00023002"/>
    </source>
</evidence>
<reference evidence="17" key="1">
    <citation type="submission" date="2025-08" db="UniProtKB">
        <authorList>
            <consortium name="RefSeq"/>
        </authorList>
    </citation>
    <scope>IDENTIFICATION</scope>
</reference>
<dbReference type="SUPFAM" id="SSF50129">
    <property type="entry name" value="GroES-like"/>
    <property type="match status" value="1"/>
</dbReference>
<evidence type="ECO:0000256" key="1">
    <source>
        <dbReference type="ARBA" id="ARBA00004173"/>
    </source>
</evidence>
<evidence type="ECO:0000256" key="14">
    <source>
        <dbReference type="ARBA" id="ARBA00048843"/>
    </source>
</evidence>
<organism evidence="16 17">
    <name type="scientific">Pogonomyrmex barbatus</name>
    <name type="common">red harvester ant</name>
    <dbReference type="NCBI Taxonomy" id="144034"/>
    <lineage>
        <taxon>Eukaryota</taxon>
        <taxon>Metazoa</taxon>
        <taxon>Ecdysozoa</taxon>
        <taxon>Arthropoda</taxon>
        <taxon>Hexapoda</taxon>
        <taxon>Insecta</taxon>
        <taxon>Pterygota</taxon>
        <taxon>Neoptera</taxon>
        <taxon>Endopterygota</taxon>
        <taxon>Hymenoptera</taxon>
        <taxon>Apocrita</taxon>
        <taxon>Aculeata</taxon>
        <taxon>Formicoidea</taxon>
        <taxon>Formicidae</taxon>
        <taxon>Myrmicinae</taxon>
        <taxon>Pogonomyrmex</taxon>
    </lineage>
</organism>
<dbReference type="Pfam" id="PF08240">
    <property type="entry name" value="ADH_N"/>
    <property type="match status" value="1"/>
</dbReference>
<dbReference type="CDD" id="cd08290">
    <property type="entry name" value="ETR"/>
    <property type="match status" value="1"/>
</dbReference>
<dbReference type="InterPro" id="IPR051034">
    <property type="entry name" value="Mito_Enoyl-ACP_Reductase"/>
</dbReference>
<evidence type="ECO:0000256" key="13">
    <source>
        <dbReference type="ARBA" id="ARBA00042123"/>
    </source>
</evidence>
<dbReference type="Gene3D" id="3.40.50.720">
    <property type="entry name" value="NAD(P)-binding Rossmann-like Domain"/>
    <property type="match status" value="1"/>
</dbReference>
<evidence type="ECO:0000256" key="10">
    <source>
        <dbReference type="ARBA" id="ARBA00023160"/>
    </source>
</evidence>
<feature type="domain" description="Enoyl reductase (ER)" evidence="15">
    <location>
        <begin position="43"/>
        <end position="363"/>
    </location>
</feature>
<dbReference type="InterPro" id="IPR036291">
    <property type="entry name" value="NAD(P)-bd_dom_sf"/>
</dbReference>
<evidence type="ECO:0000256" key="3">
    <source>
        <dbReference type="ARBA" id="ARBA00022516"/>
    </source>
</evidence>
<dbReference type="SMART" id="SM00829">
    <property type="entry name" value="PKS_ER"/>
    <property type="match status" value="1"/>
</dbReference>
<dbReference type="OrthoDB" id="7482721at2759"/>
<evidence type="ECO:0000256" key="5">
    <source>
        <dbReference type="ARBA" id="ARBA00022857"/>
    </source>
</evidence>
<dbReference type="GO" id="GO:0005739">
    <property type="term" value="C:mitochondrion"/>
    <property type="evidence" value="ECO:0007669"/>
    <property type="project" value="UniProtKB-SubCell"/>
</dbReference>
<name>A0A6I9WIM6_9HYME</name>
<dbReference type="GO" id="GO:0141148">
    <property type="term" value="F:enoyl-[acyl-carrier-protein] reductase (NADPH) activity"/>
    <property type="evidence" value="ECO:0007669"/>
    <property type="project" value="UniProtKB-EC"/>
</dbReference>
<dbReference type="SUPFAM" id="SSF51735">
    <property type="entry name" value="NAD(P)-binding Rossmann-fold domains"/>
    <property type="match status" value="1"/>
</dbReference>
<evidence type="ECO:0000313" key="16">
    <source>
        <dbReference type="Proteomes" id="UP000504615"/>
    </source>
</evidence>
<evidence type="ECO:0000313" key="17">
    <source>
        <dbReference type="RefSeq" id="XP_011631576.1"/>
    </source>
</evidence>
<dbReference type="GeneID" id="105423499"/>
<keyword evidence="16" id="KW-1185">Reference proteome</keyword>
<dbReference type="GO" id="GO:0006633">
    <property type="term" value="P:fatty acid biosynthetic process"/>
    <property type="evidence" value="ECO:0007669"/>
    <property type="project" value="UniProtKB-KW"/>
</dbReference>
<dbReference type="PANTHER" id="PTHR43981:SF2">
    <property type="entry name" value="ENOYL-[ACYL-CARRIER-PROTEIN] REDUCTASE, MITOCHONDRIAL"/>
    <property type="match status" value="1"/>
</dbReference>
<evidence type="ECO:0000259" key="15">
    <source>
        <dbReference type="SMART" id="SM00829"/>
    </source>
</evidence>
<keyword evidence="5" id="KW-0521">NADP</keyword>
<dbReference type="InterPro" id="IPR013149">
    <property type="entry name" value="ADH-like_C"/>
</dbReference>
<dbReference type="InterPro" id="IPR011032">
    <property type="entry name" value="GroES-like_sf"/>
</dbReference>
<keyword evidence="6" id="KW-0809">Transit peptide</keyword>
<evidence type="ECO:0000256" key="2">
    <source>
        <dbReference type="ARBA" id="ARBA00010371"/>
    </source>
</evidence>
<dbReference type="RefSeq" id="XP_011631576.1">
    <property type="nucleotide sequence ID" value="XM_011633274.2"/>
</dbReference>
<keyword evidence="7" id="KW-0560">Oxidoreductase</keyword>
<evidence type="ECO:0000256" key="9">
    <source>
        <dbReference type="ARBA" id="ARBA00023128"/>
    </source>
</evidence>
<dbReference type="KEGG" id="pbar:105423499"/>
<comment type="subcellular location">
    <subcellularLocation>
        <location evidence="1">Mitochondrion</location>
    </subcellularLocation>
</comment>
<comment type="similarity">
    <text evidence="2">Belongs to the zinc-containing alcohol dehydrogenase family. Quinone oxidoreductase subfamily.</text>
</comment>
<evidence type="ECO:0000256" key="6">
    <source>
        <dbReference type="ARBA" id="ARBA00022946"/>
    </source>
</evidence>
<dbReference type="InterPro" id="IPR013154">
    <property type="entry name" value="ADH-like_N"/>
</dbReference>
<accession>A0A6I9WIM6</accession>
<dbReference type="InterPro" id="IPR020843">
    <property type="entry name" value="ER"/>
</dbReference>
<evidence type="ECO:0000256" key="12">
    <source>
        <dbReference type="ARBA" id="ARBA00041058"/>
    </source>
</evidence>
<dbReference type="FunFam" id="3.40.50.720:FF:000112">
    <property type="entry name" value="Enoyl-[acyl-carrier-protein] reductase 1, mitochondrial"/>
    <property type="match status" value="1"/>
</dbReference>
<keyword evidence="10" id="KW-0275">Fatty acid biosynthesis</keyword>
<keyword evidence="3" id="KW-0444">Lipid biosynthesis</keyword>
<dbReference type="EC" id="1.3.1.104" evidence="11"/>
<keyword evidence="8" id="KW-0443">Lipid metabolism</keyword>